<dbReference type="Proteomes" id="UP000243579">
    <property type="component" value="Unassembled WGS sequence"/>
</dbReference>
<protein>
    <submittedName>
        <fullName evidence="2">Uncharacterized protein</fullName>
    </submittedName>
</protein>
<name>A0A1V9YF44_ACHHY</name>
<feature type="region of interest" description="Disordered" evidence="1">
    <location>
        <begin position="1"/>
        <end position="22"/>
    </location>
</feature>
<accession>A0A1V9YF44</accession>
<sequence length="157" mass="17257">MQQQIAATQRYRESDGAPLTSSAPNIKFQAYHHWNNQSNPTSASCANDATAFYGTTAYRNCPTRVKLNSGRTGFHNDVTKVTLDSPPVGTANVSVFVFQHHNTTAFVCACCQWHTSHAQSPQRGANGTGRRFSVVAGSSKETVKHLHDSIHHHRTHV</sequence>
<feature type="region of interest" description="Disordered" evidence="1">
    <location>
        <begin position="138"/>
        <end position="157"/>
    </location>
</feature>
<proteinExistence type="predicted"/>
<reference evidence="2 3" key="1">
    <citation type="journal article" date="2014" name="Genome Biol. Evol.">
        <title>The secreted proteins of Achlya hypogyna and Thraustotheca clavata identify the ancestral oomycete secretome and reveal gene acquisitions by horizontal gene transfer.</title>
        <authorList>
            <person name="Misner I."/>
            <person name="Blouin N."/>
            <person name="Leonard G."/>
            <person name="Richards T.A."/>
            <person name="Lane C.E."/>
        </authorList>
    </citation>
    <scope>NUCLEOTIDE SEQUENCE [LARGE SCALE GENOMIC DNA]</scope>
    <source>
        <strain evidence="2 3">ATCC 48635</strain>
    </source>
</reference>
<comment type="caution">
    <text evidence="2">The sequence shown here is derived from an EMBL/GenBank/DDBJ whole genome shotgun (WGS) entry which is preliminary data.</text>
</comment>
<evidence type="ECO:0000313" key="2">
    <source>
        <dbReference type="EMBL" id="OQR84316.1"/>
    </source>
</evidence>
<keyword evidence="3" id="KW-1185">Reference proteome</keyword>
<gene>
    <name evidence="2" type="ORF">ACHHYP_13545</name>
</gene>
<organism evidence="2 3">
    <name type="scientific">Achlya hypogyna</name>
    <name type="common">Oomycete</name>
    <name type="synonym">Protoachlya hypogyna</name>
    <dbReference type="NCBI Taxonomy" id="1202772"/>
    <lineage>
        <taxon>Eukaryota</taxon>
        <taxon>Sar</taxon>
        <taxon>Stramenopiles</taxon>
        <taxon>Oomycota</taxon>
        <taxon>Saprolegniomycetes</taxon>
        <taxon>Saprolegniales</taxon>
        <taxon>Achlyaceae</taxon>
        <taxon>Achlya</taxon>
    </lineage>
</organism>
<dbReference type="AlphaFoldDB" id="A0A1V9YF44"/>
<evidence type="ECO:0000256" key="1">
    <source>
        <dbReference type="SAM" id="MobiDB-lite"/>
    </source>
</evidence>
<evidence type="ECO:0000313" key="3">
    <source>
        <dbReference type="Proteomes" id="UP000243579"/>
    </source>
</evidence>
<dbReference type="EMBL" id="JNBR01001915">
    <property type="protein sequence ID" value="OQR84316.1"/>
    <property type="molecule type" value="Genomic_DNA"/>
</dbReference>